<proteinExistence type="predicted"/>
<keyword evidence="3 7" id="KW-0347">Helicase</keyword>
<name>A0A5Y3XCB3_SALER</name>
<keyword evidence="1" id="KW-0547">Nucleotide-binding</keyword>
<keyword evidence="4" id="KW-0067">ATP-binding</keyword>
<keyword evidence="2" id="KW-0378">Hydrolase</keyword>
<dbReference type="InterPro" id="IPR011528">
    <property type="entry name" value="NERD"/>
</dbReference>
<feature type="domain" description="UvrD-like helicase C-terminal" evidence="6">
    <location>
        <begin position="514"/>
        <end position="579"/>
    </location>
</feature>
<reference evidence="7" key="1">
    <citation type="submission" date="2018-06" db="EMBL/GenBank/DDBJ databases">
        <authorList>
            <person name="Ashton P.M."/>
            <person name="Dallman T."/>
            <person name="Nair S."/>
            <person name="De Pinna E."/>
            <person name="Peters T."/>
            <person name="Grant K."/>
        </authorList>
    </citation>
    <scope>NUCLEOTIDE SEQUENCE [LARGE SCALE GENOMIC DNA]</scope>
    <source>
        <strain evidence="7">318584</strain>
    </source>
</reference>
<evidence type="ECO:0000259" key="6">
    <source>
        <dbReference type="Pfam" id="PF13361"/>
    </source>
</evidence>
<dbReference type="InterPro" id="IPR000212">
    <property type="entry name" value="DNA_helicase_UvrD/REP"/>
</dbReference>
<dbReference type="GO" id="GO:0003677">
    <property type="term" value="F:DNA binding"/>
    <property type="evidence" value="ECO:0007669"/>
    <property type="project" value="InterPro"/>
</dbReference>
<dbReference type="PANTHER" id="PTHR11070">
    <property type="entry name" value="UVRD / RECB / PCRA DNA HELICASE FAMILY MEMBER"/>
    <property type="match status" value="1"/>
</dbReference>
<protein>
    <submittedName>
        <fullName evidence="7">DNA helicase UvrD</fullName>
    </submittedName>
</protein>
<dbReference type="PANTHER" id="PTHR11070:SF45">
    <property type="entry name" value="DNA 3'-5' HELICASE"/>
    <property type="match status" value="1"/>
</dbReference>
<dbReference type="GO" id="GO:0016787">
    <property type="term" value="F:hydrolase activity"/>
    <property type="evidence" value="ECO:0007669"/>
    <property type="project" value="UniProtKB-KW"/>
</dbReference>
<dbReference type="InterPro" id="IPR027417">
    <property type="entry name" value="P-loop_NTPase"/>
</dbReference>
<evidence type="ECO:0000256" key="2">
    <source>
        <dbReference type="ARBA" id="ARBA00022801"/>
    </source>
</evidence>
<dbReference type="AlphaFoldDB" id="A0A5Y3XCB3"/>
<dbReference type="GO" id="GO:0000725">
    <property type="term" value="P:recombinational repair"/>
    <property type="evidence" value="ECO:0007669"/>
    <property type="project" value="TreeGrafter"/>
</dbReference>
<feature type="domain" description="UvrD-like helicase C-terminal" evidence="6">
    <location>
        <begin position="405"/>
        <end position="508"/>
    </location>
</feature>
<dbReference type="Proteomes" id="UP000839747">
    <property type="component" value="Unassembled WGS sequence"/>
</dbReference>
<evidence type="ECO:0000256" key="3">
    <source>
        <dbReference type="ARBA" id="ARBA00022806"/>
    </source>
</evidence>
<gene>
    <name evidence="7" type="ORF">DNU24_12750</name>
</gene>
<dbReference type="Pfam" id="PF13361">
    <property type="entry name" value="UvrD_C"/>
    <property type="match status" value="2"/>
</dbReference>
<feature type="domain" description="NERD" evidence="5">
    <location>
        <begin position="17"/>
        <end position="112"/>
    </location>
</feature>
<dbReference type="EMBL" id="AAIYKG010000011">
    <property type="protein sequence ID" value="ECJ4506563.1"/>
    <property type="molecule type" value="Genomic_DNA"/>
</dbReference>
<dbReference type="GO" id="GO:0043138">
    <property type="term" value="F:3'-5' DNA helicase activity"/>
    <property type="evidence" value="ECO:0007669"/>
    <property type="project" value="TreeGrafter"/>
</dbReference>
<dbReference type="SUPFAM" id="SSF52540">
    <property type="entry name" value="P-loop containing nucleoside triphosphate hydrolases"/>
    <property type="match status" value="1"/>
</dbReference>
<comment type="caution">
    <text evidence="7">The sequence shown here is derived from an EMBL/GenBank/DDBJ whole genome shotgun (WGS) entry which is preliminary data.</text>
</comment>
<dbReference type="Pfam" id="PF08378">
    <property type="entry name" value="NERD"/>
    <property type="match status" value="1"/>
</dbReference>
<dbReference type="Gene3D" id="3.40.50.300">
    <property type="entry name" value="P-loop containing nucleotide triphosphate hydrolases"/>
    <property type="match status" value="2"/>
</dbReference>
<evidence type="ECO:0000256" key="4">
    <source>
        <dbReference type="ARBA" id="ARBA00022840"/>
    </source>
</evidence>
<dbReference type="Pfam" id="PF13245">
    <property type="entry name" value="AAA_19"/>
    <property type="match status" value="1"/>
</dbReference>
<evidence type="ECO:0000256" key="1">
    <source>
        <dbReference type="ARBA" id="ARBA00022741"/>
    </source>
</evidence>
<dbReference type="InterPro" id="IPR014017">
    <property type="entry name" value="DNA_helicase_UvrD-like_C"/>
</dbReference>
<accession>A0A5Y3XCB3</accession>
<organism evidence="7">
    <name type="scientific">Salmonella enterica subsp. salamae</name>
    <dbReference type="NCBI Taxonomy" id="59202"/>
    <lineage>
        <taxon>Bacteria</taxon>
        <taxon>Pseudomonadati</taxon>
        <taxon>Pseudomonadota</taxon>
        <taxon>Gammaproteobacteria</taxon>
        <taxon>Enterobacterales</taxon>
        <taxon>Enterobacteriaceae</taxon>
        <taxon>Salmonella</taxon>
    </lineage>
</organism>
<evidence type="ECO:0000313" key="7">
    <source>
        <dbReference type="EMBL" id="ECJ4506563.1"/>
    </source>
</evidence>
<dbReference type="GO" id="GO:0005524">
    <property type="term" value="F:ATP binding"/>
    <property type="evidence" value="ECO:0007669"/>
    <property type="project" value="UniProtKB-KW"/>
</dbReference>
<evidence type="ECO:0000259" key="5">
    <source>
        <dbReference type="Pfam" id="PF08378"/>
    </source>
</evidence>
<dbReference type="GO" id="GO:0005829">
    <property type="term" value="C:cytosol"/>
    <property type="evidence" value="ECO:0007669"/>
    <property type="project" value="TreeGrafter"/>
</dbReference>
<sequence length="594" mass="69207">MAKLITSLSLYSDKMTLGEKRVAKRLEKSLNKNVLIWYDTPIGKKYQHPDFILIIPEKGMVFLEVKDWYLKNIKKIDSQSVELNINDEVKKTINPLAQVRNYAHNAIDLLKKDSRLKQKDGLYEGYLNVAWCYGVIFPNITRKQIKSVFDLKNINNILPEKLTICQDELSESLLNAKIDNLFNITYRPYVTKEKIDAIRQNLFPEIIVSEGGGDNEIKKIMDIQQEILARNIGPGHRVIHGVAGSGKTMILIYRCKYLAEISKKPILVLCYNIILANFLKEQFENSSYKEKIQIYHFHKWCSKMTQEYNLAVDKNGLYWENSFNSLEKAIQDGKIRETKYDSVLIDEGHDFDARWLTVIAKLFDNDRHSLLLMFDDAQSIYKRETKLKFSLASVGIQAQGRTTILKINYRNTRQILNFAYDFAKSYFKENQNKELPVIEPETYGNNGPKPIIKRCINQSEEAKIITQWAKEKFSNENDWGTIAILCPSKFCIQELTDEFLKNNIPYAKYFNDLKKNYSSKENKIHIITLQSSKGLEFKYVAVINSSFIYKNSQPESDYIPILYVAFTRAINELIITYYRENKISKHLDEFMLSD</sequence>